<dbReference type="InterPro" id="IPR018120">
    <property type="entry name" value="Glyco_hydro_1_AS"/>
</dbReference>
<dbReference type="KEGG" id="dpl:KGM_201332"/>
<dbReference type="FunCoup" id="A0A212EXF2">
    <property type="interactions" value="2"/>
</dbReference>
<dbReference type="InterPro" id="IPR001360">
    <property type="entry name" value="Glyco_hydro_1"/>
</dbReference>
<feature type="active site" description="Nucleophile" evidence="7">
    <location>
        <position position="369"/>
    </location>
</feature>
<dbReference type="Gene3D" id="3.20.20.80">
    <property type="entry name" value="Glycosidases"/>
    <property type="match status" value="2"/>
</dbReference>
<dbReference type="SUPFAM" id="SSF51445">
    <property type="entry name" value="(Trans)glycosidases"/>
    <property type="match status" value="2"/>
</dbReference>
<proteinExistence type="inferred from homology"/>
<accession>A0A212EXF2</accession>
<name>A0A212EXF2_DANPL</name>
<keyword evidence="6" id="KW-0326">Glycosidase</keyword>
<dbReference type="GO" id="GO:0005975">
    <property type="term" value="P:carbohydrate metabolic process"/>
    <property type="evidence" value="ECO:0007669"/>
    <property type="project" value="InterPro"/>
</dbReference>
<evidence type="ECO:0000256" key="6">
    <source>
        <dbReference type="ARBA" id="ARBA00023295"/>
    </source>
</evidence>
<dbReference type="EC" id="3.2.1.21" evidence="3"/>
<dbReference type="FunFam" id="3.20.20.80:FF:000013">
    <property type="entry name" value="lactase-phlorizin hydrolase"/>
    <property type="match status" value="2"/>
</dbReference>
<reference evidence="8 9" key="1">
    <citation type="journal article" date="2011" name="Cell">
        <title>The monarch butterfly genome yields insights into long-distance migration.</title>
        <authorList>
            <person name="Zhan S."/>
            <person name="Merlin C."/>
            <person name="Boore J.L."/>
            <person name="Reppert S.M."/>
        </authorList>
    </citation>
    <scope>NUCLEOTIDE SEQUENCE [LARGE SCALE GENOMIC DNA]</scope>
    <source>
        <strain evidence="8">F-2</strain>
    </source>
</reference>
<comment type="similarity">
    <text evidence="1">Belongs to the glycosyl hydrolase 1 family.</text>
</comment>
<evidence type="ECO:0000256" key="4">
    <source>
        <dbReference type="ARBA" id="ARBA00022801"/>
    </source>
</evidence>
<evidence type="ECO:0000256" key="7">
    <source>
        <dbReference type="PROSITE-ProRule" id="PRU10055"/>
    </source>
</evidence>
<dbReference type="AlphaFoldDB" id="A0A212EXF2"/>
<comment type="subunit">
    <text evidence="2">Homodimer.</text>
</comment>
<dbReference type="PROSITE" id="PS00572">
    <property type="entry name" value="GLYCOSYL_HYDROL_F1_1"/>
    <property type="match status" value="2"/>
</dbReference>
<evidence type="ECO:0000256" key="1">
    <source>
        <dbReference type="ARBA" id="ARBA00010838"/>
    </source>
</evidence>
<evidence type="ECO:0000256" key="3">
    <source>
        <dbReference type="ARBA" id="ARBA00012744"/>
    </source>
</evidence>
<evidence type="ECO:0000256" key="5">
    <source>
        <dbReference type="ARBA" id="ARBA00023180"/>
    </source>
</evidence>
<dbReference type="eggNOG" id="KOG0626">
    <property type="taxonomic scope" value="Eukaryota"/>
</dbReference>
<evidence type="ECO:0000313" key="9">
    <source>
        <dbReference type="Proteomes" id="UP000007151"/>
    </source>
</evidence>
<dbReference type="GO" id="GO:0008422">
    <property type="term" value="F:beta-glucosidase activity"/>
    <property type="evidence" value="ECO:0007669"/>
    <property type="project" value="TreeGrafter"/>
</dbReference>
<comment type="caution">
    <text evidence="8">The sequence shown here is derived from an EMBL/GenBank/DDBJ whole genome shotgun (WGS) entry which is preliminary data.</text>
</comment>
<evidence type="ECO:0000313" key="8">
    <source>
        <dbReference type="EMBL" id="OWR46178.1"/>
    </source>
</evidence>
<dbReference type="InParanoid" id="A0A212EXF2"/>
<dbReference type="Proteomes" id="UP000007151">
    <property type="component" value="Unassembled WGS sequence"/>
</dbReference>
<dbReference type="PANTHER" id="PTHR10353">
    <property type="entry name" value="GLYCOSYL HYDROLASE"/>
    <property type="match status" value="1"/>
</dbReference>
<keyword evidence="4 8" id="KW-0378">Hydrolase</keyword>
<feature type="active site" description="Nucleophile" evidence="7">
    <location>
        <position position="799"/>
    </location>
</feature>
<dbReference type="Pfam" id="PF00232">
    <property type="entry name" value="Glyco_hydro_1"/>
    <property type="match status" value="2"/>
</dbReference>
<keyword evidence="5" id="KW-0325">Glycoprotein</keyword>
<dbReference type="PRINTS" id="PR00131">
    <property type="entry name" value="GLHYDRLASE1"/>
</dbReference>
<evidence type="ECO:0000256" key="2">
    <source>
        <dbReference type="ARBA" id="ARBA00011738"/>
    </source>
</evidence>
<dbReference type="EMBL" id="AGBW02011758">
    <property type="protein sequence ID" value="OWR46178.1"/>
    <property type="molecule type" value="Genomic_DNA"/>
</dbReference>
<dbReference type="PANTHER" id="PTHR10353:SF36">
    <property type="entry name" value="LP05116P"/>
    <property type="match status" value="1"/>
</dbReference>
<sequence length="905" mass="105231">MFGTATASYQVEGAWDVDGKSENIWDHLTHTNPCKVLDCSNGDIADNSYYLYKRDVEMMRELGLETYRFSISWSRILPTGFPNYINEAGVAYYNNLIDEMLKYNIQPIITLYHWDLPQKLQDMGGWANNEIVNWFGDYARVIFNLFGDRVKYFITINEPHQVCALGYGNELLAPALNIQGIADYLCVKNLLLAHARAYHIYDKEFRAKQSGNIFITINAEWHESESLDHEDAARDARQFQWGVYAHPIFSKSGNYPPEMIKRIADKSAAQGFLRSRLPELTNEEIKFVQGTSDFFGLNHYSTSYVYRNESSSEIYPVPSYNDDLDVIQYKLPVWKIGESDMTKFVPWGFRSVLNSISQLYGNPPILVTENGFATNGGIDDKDRVTYYRGYLNALLDAIDDGVDIRGYTAWSLMDNFEWSQGYTVNTLNKTASLQFGKSQISLVSSRRSSKSENIWDRVSHREPCVVDNCDTGDVAGDSYHQYKRDVEMMRELGLDFYRFSLSWSRILPTSFPDQINEKAVQYYNNLINEMLKYNIQPMVTLYHWDLPQKLQDLGGWTNPHIVDWFTDYSRVVFRLFGDRVKYWITINEPREVCYQGYAAQSLAPLYNISGYADYMCAKNLLLVHANVYHLYNNVFRKAQGGQIGITISAQWYEPESEEDVEAAEDYRQFEWGIYANPIFSESGDFPAVMKRRIAAKSKEQGFPRSRLPQFTPEEVDLIKGSFDFFGLNHYTTYRVYRNESVYGHYNSPSTYDDLEAISYQDSSWDSAASKWLKRVPWGFYNLLTKIRKDYNNPPVFITENGFSTRGGLVDDDRIKYYRTYIDAMLDAIEDGSDIRVYAAWSLMDNFEWMRGYSERFGLYEVDYESPERTRTPRKSAYVYKEMLRTRTLDYHYEPDMSLGMNVEEN</sequence>
<dbReference type="InterPro" id="IPR017853">
    <property type="entry name" value="GH"/>
</dbReference>
<organism evidence="8 9">
    <name type="scientific">Danaus plexippus plexippus</name>
    <dbReference type="NCBI Taxonomy" id="278856"/>
    <lineage>
        <taxon>Eukaryota</taxon>
        <taxon>Metazoa</taxon>
        <taxon>Ecdysozoa</taxon>
        <taxon>Arthropoda</taxon>
        <taxon>Hexapoda</taxon>
        <taxon>Insecta</taxon>
        <taxon>Pterygota</taxon>
        <taxon>Neoptera</taxon>
        <taxon>Endopterygota</taxon>
        <taxon>Lepidoptera</taxon>
        <taxon>Glossata</taxon>
        <taxon>Ditrysia</taxon>
        <taxon>Papilionoidea</taxon>
        <taxon>Nymphalidae</taxon>
        <taxon>Danainae</taxon>
        <taxon>Danaini</taxon>
        <taxon>Danaina</taxon>
        <taxon>Danaus</taxon>
        <taxon>Danaus</taxon>
    </lineage>
</organism>
<gene>
    <name evidence="8" type="ORF">KGM_201332</name>
</gene>
<keyword evidence="9" id="KW-1185">Reference proteome</keyword>
<protein>
    <recommendedName>
        <fullName evidence="3">beta-glucosidase</fullName>
        <ecNumber evidence="3">3.2.1.21</ecNumber>
    </recommendedName>
</protein>